<proteinExistence type="predicted"/>
<dbReference type="CDD" id="cd00121">
    <property type="entry name" value="MATH"/>
    <property type="match status" value="1"/>
</dbReference>
<evidence type="ECO:0000256" key="1">
    <source>
        <dbReference type="ARBA" id="ARBA00004906"/>
    </source>
</evidence>
<dbReference type="EMBL" id="JAEHOD010000015">
    <property type="protein sequence ID" value="KAG2449158.1"/>
    <property type="molecule type" value="Genomic_DNA"/>
</dbReference>
<protein>
    <recommendedName>
        <fullName evidence="7">BTB domain-containing protein</fullName>
    </recommendedName>
</protein>
<evidence type="ECO:0000259" key="3">
    <source>
        <dbReference type="PROSITE" id="PS50097"/>
    </source>
</evidence>
<organism evidence="5 6">
    <name type="scientific">Chlamydomonas schloesseri</name>
    <dbReference type="NCBI Taxonomy" id="2026947"/>
    <lineage>
        <taxon>Eukaryota</taxon>
        <taxon>Viridiplantae</taxon>
        <taxon>Chlorophyta</taxon>
        <taxon>core chlorophytes</taxon>
        <taxon>Chlorophyceae</taxon>
        <taxon>CS clade</taxon>
        <taxon>Chlamydomonadales</taxon>
        <taxon>Chlamydomonadaceae</taxon>
        <taxon>Chlamydomonas</taxon>
    </lineage>
</organism>
<dbReference type="AlphaFoldDB" id="A0A835WK40"/>
<feature type="domain" description="BTB" evidence="3">
    <location>
        <begin position="259"/>
        <end position="332"/>
    </location>
</feature>
<dbReference type="SUPFAM" id="SSF49599">
    <property type="entry name" value="TRAF domain-like"/>
    <property type="match status" value="1"/>
</dbReference>
<evidence type="ECO:0000313" key="5">
    <source>
        <dbReference type="EMBL" id="KAG2449158.1"/>
    </source>
</evidence>
<comment type="pathway">
    <text evidence="1">Protein modification; protein ubiquitination.</text>
</comment>
<dbReference type="Gene3D" id="3.30.710.10">
    <property type="entry name" value="Potassium Channel Kv1.1, Chain A"/>
    <property type="match status" value="1"/>
</dbReference>
<dbReference type="Pfam" id="PF22486">
    <property type="entry name" value="MATH_2"/>
    <property type="match status" value="1"/>
</dbReference>
<dbReference type="SUPFAM" id="SSF54695">
    <property type="entry name" value="POZ domain"/>
    <property type="match status" value="1"/>
</dbReference>
<dbReference type="InterPro" id="IPR002083">
    <property type="entry name" value="MATH/TRAF_dom"/>
</dbReference>
<dbReference type="OrthoDB" id="546239at2759"/>
<dbReference type="Pfam" id="PF00651">
    <property type="entry name" value="BTB"/>
    <property type="match status" value="1"/>
</dbReference>
<comment type="caution">
    <text evidence="5">The sequence shown here is derived from an EMBL/GenBank/DDBJ whole genome shotgun (WGS) entry which is preliminary data.</text>
</comment>
<dbReference type="CDD" id="cd18186">
    <property type="entry name" value="BTB_POZ_ZBTB_KLHL-like"/>
    <property type="match status" value="1"/>
</dbReference>
<feature type="region of interest" description="Disordered" evidence="2">
    <location>
        <begin position="132"/>
        <end position="155"/>
    </location>
</feature>
<accession>A0A835WK40</accession>
<feature type="domain" description="MATH" evidence="4">
    <location>
        <begin position="6"/>
        <end position="127"/>
    </location>
</feature>
<dbReference type="PROSITE" id="PS50097">
    <property type="entry name" value="BTB"/>
    <property type="match status" value="1"/>
</dbReference>
<evidence type="ECO:0000259" key="4">
    <source>
        <dbReference type="PROSITE" id="PS50144"/>
    </source>
</evidence>
<dbReference type="SMART" id="SM00225">
    <property type="entry name" value="BTB"/>
    <property type="match status" value="1"/>
</dbReference>
<dbReference type="PROSITE" id="PS50144">
    <property type="entry name" value="MATH"/>
    <property type="match status" value="1"/>
</dbReference>
<dbReference type="Proteomes" id="UP000613740">
    <property type="component" value="Unassembled WGS sequence"/>
</dbReference>
<feature type="compositionally biased region" description="Low complexity" evidence="2">
    <location>
        <begin position="233"/>
        <end position="260"/>
    </location>
</feature>
<sequence length="430" mass="45635">MVTKSTYSHEWLISNFPRSKKEIETPIFTLAEHKWKLKLYPRQNREPHTHLSVFLHVRDLESALTVKYKLIVANWKDPSKSCGNEGRRVCRAPNANSGFSELFPLEQLTVASGFLRHDGALLLRLELLQVTQAETSDEDSSSEEEDSDEDPPRIYPATLRDFMAARSDLGADLLSLWERPGPTSDLTLVATAPAAADGSAAGGAAAGGSGRPQAVPGGARSGRAIGACGAGGLKQQQQQPGGPASGTRSRRAPSGQSSSSKGLAVATSDGGSTGRFDVHRAILAARCPYFATLFEVGMRDSTARELALPDTDPDALKPLLQFLYGGALTLTSRQQARACLALADRLLLPKAAALLRGHLLSTLAVNDVLGDLLWAADAGQAELLATLVDFAADAAQDVPEAGLQALAAAHPALMAQLFTAGRRAAKRSRT</sequence>
<dbReference type="InterPro" id="IPR000210">
    <property type="entry name" value="BTB/POZ_dom"/>
</dbReference>
<keyword evidence="6" id="KW-1185">Reference proteome</keyword>
<dbReference type="PANTHER" id="PTHR24413">
    <property type="entry name" value="SPECKLE-TYPE POZ PROTEIN"/>
    <property type="match status" value="1"/>
</dbReference>
<reference evidence="5" key="1">
    <citation type="journal article" date="2020" name="bioRxiv">
        <title>Comparative genomics of Chlamydomonas.</title>
        <authorList>
            <person name="Craig R.J."/>
            <person name="Hasan A.R."/>
            <person name="Ness R.W."/>
            <person name="Keightley P.D."/>
        </authorList>
    </citation>
    <scope>NUCLEOTIDE SEQUENCE</scope>
    <source>
        <strain evidence="5">CCAP 11/173</strain>
    </source>
</reference>
<dbReference type="Gene3D" id="2.60.210.10">
    <property type="entry name" value="Apoptosis, Tumor Necrosis Factor Receptor Associated Protein 2, Chain A"/>
    <property type="match status" value="1"/>
</dbReference>
<feature type="compositionally biased region" description="Gly residues" evidence="2">
    <location>
        <begin position="200"/>
        <end position="210"/>
    </location>
</feature>
<dbReference type="InterPro" id="IPR011333">
    <property type="entry name" value="SKP1/BTB/POZ_sf"/>
</dbReference>
<dbReference type="InterPro" id="IPR008974">
    <property type="entry name" value="TRAF-like"/>
</dbReference>
<gene>
    <name evidence="5" type="ORF">HYH02_005905</name>
</gene>
<name>A0A835WK40_9CHLO</name>
<evidence type="ECO:0008006" key="7">
    <source>
        <dbReference type="Google" id="ProtNLM"/>
    </source>
</evidence>
<evidence type="ECO:0000313" key="6">
    <source>
        <dbReference type="Proteomes" id="UP000613740"/>
    </source>
</evidence>
<dbReference type="GO" id="GO:0030163">
    <property type="term" value="P:protein catabolic process"/>
    <property type="evidence" value="ECO:0007669"/>
    <property type="project" value="UniProtKB-ARBA"/>
</dbReference>
<feature type="region of interest" description="Disordered" evidence="2">
    <location>
        <begin position="198"/>
        <end position="271"/>
    </location>
</feature>
<feature type="compositionally biased region" description="Acidic residues" evidence="2">
    <location>
        <begin position="135"/>
        <end position="149"/>
    </location>
</feature>
<evidence type="ECO:0000256" key="2">
    <source>
        <dbReference type="SAM" id="MobiDB-lite"/>
    </source>
</evidence>